<dbReference type="InterPro" id="IPR051534">
    <property type="entry name" value="CBASS_pafABC_assoc_protein"/>
</dbReference>
<feature type="domain" description="WYL" evidence="1">
    <location>
        <begin position="140"/>
        <end position="207"/>
    </location>
</feature>
<accession>Q2LX17</accession>
<keyword evidence="4" id="KW-1185">Reference proteome</keyword>
<dbReference type="PROSITE" id="PS52050">
    <property type="entry name" value="WYL"/>
    <property type="match status" value="1"/>
</dbReference>
<feature type="domain" description="WCX" evidence="2">
    <location>
        <begin position="238"/>
        <end position="315"/>
    </location>
</feature>
<proteinExistence type="predicted"/>
<dbReference type="HOGENOM" id="CLU_041141_4_1_7"/>
<dbReference type="InterPro" id="IPR057727">
    <property type="entry name" value="WCX_dom"/>
</dbReference>
<dbReference type="AlphaFoldDB" id="Q2LX17"/>
<sequence length="325" mass="38009">MKSRLKKSHRLIRLISNIKSEPYLTVEQLVKIHRISRAQFYKDKAALAELGFEFSWDRRRRRFVISRVAYCPVENLTLSERWALLMAARQLSASGDYSLSFEVLNAARKLAAGLSDPIRETAVSLFNDLVLREGYGCRKEVMNKISMAIFEKRRIILTYKKPLDSQPEREELDPYHLFFQDRSLYVEGYACLRRDVRMFRLNRIRDIAFTPIRFSIPDDYDFGKRYRNAFSVFGGTTTQRVVVRFTAHIRPYIEETLWHHSQVVTIENGGFIRFEVQVAEPREVLWWAFRWGAGAEILEPAWLREKAKCEVEKMAGMYGRGSGSG</sequence>
<dbReference type="KEGG" id="sat:SYN_02988"/>
<evidence type="ECO:0000313" key="4">
    <source>
        <dbReference type="Proteomes" id="UP000001933"/>
    </source>
</evidence>
<organism evidence="3 4">
    <name type="scientific">Syntrophus aciditrophicus (strain SB)</name>
    <dbReference type="NCBI Taxonomy" id="56780"/>
    <lineage>
        <taxon>Bacteria</taxon>
        <taxon>Pseudomonadati</taxon>
        <taxon>Thermodesulfobacteriota</taxon>
        <taxon>Syntrophia</taxon>
        <taxon>Syntrophales</taxon>
        <taxon>Syntrophaceae</taxon>
        <taxon>Syntrophus</taxon>
    </lineage>
</organism>
<dbReference type="InterPro" id="IPR026881">
    <property type="entry name" value="WYL_dom"/>
</dbReference>
<reference evidence="3 4" key="1">
    <citation type="journal article" date="2007" name="Proc. Natl. Acad. Sci. U.S.A.">
        <title>The genome of Syntrophus aciditrophicus: life at the thermodynamic limit of microbial growth.</title>
        <authorList>
            <person name="McInerney M.J."/>
            <person name="Rohlin L."/>
            <person name="Mouttaki H."/>
            <person name="Kim U."/>
            <person name="Krupp R.S."/>
            <person name="Rios-Hernandez L."/>
            <person name="Sieber J."/>
            <person name="Struchtemeyer C.G."/>
            <person name="Bhattacharyya A."/>
            <person name="Campbell J.W."/>
            <person name="Gunsalus R.P."/>
        </authorList>
    </citation>
    <scope>NUCLEOTIDE SEQUENCE [LARGE SCALE GENOMIC DNA]</scope>
    <source>
        <strain evidence="3 4">SB</strain>
    </source>
</reference>
<evidence type="ECO:0000259" key="1">
    <source>
        <dbReference type="Pfam" id="PF13280"/>
    </source>
</evidence>
<name>Q2LX17_SYNAS</name>
<dbReference type="InParanoid" id="Q2LX17"/>
<dbReference type="Proteomes" id="UP000001933">
    <property type="component" value="Chromosome"/>
</dbReference>
<gene>
    <name evidence="3" type="ORF">SYN_02988</name>
</gene>
<dbReference type="EMBL" id="CP000252">
    <property type="protein sequence ID" value="ABC78626.1"/>
    <property type="molecule type" value="Genomic_DNA"/>
</dbReference>
<dbReference type="Pfam" id="PF25583">
    <property type="entry name" value="WCX"/>
    <property type="match status" value="1"/>
</dbReference>
<dbReference type="eggNOG" id="COG2378">
    <property type="taxonomic scope" value="Bacteria"/>
</dbReference>
<dbReference type="DNASU" id="3882863"/>
<dbReference type="PANTHER" id="PTHR34580">
    <property type="match status" value="1"/>
</dbReference>
<protein>
    <submittedName>
        <fullName evidence="3">Transcriptional regulator</fullName>
    </submittedName>
</protein>
<dbReference type="Pfam" id="PF13280">
    <property type="entry name" value="WYL"/>
    <property type="match status" value="1"/>
</dbReference>
<dbReference type="PANTHER" id="PTHR34580:SF1">
    <property type="entry name" value="PROTEIN PAFC"/>
    <property type="match status" value="1"/>
</dbReference>
<evidence type="ECO:0000259" key="2">
    <source>
        <dbReference type="Pfam" id="PF25583"/>
    </source>
</evidence>
<evidence type="ECO:0000313" key="3">
    <source>
        <dbReference type="EMBL" id="ABC78626.1"/>
    </source>
</evidence>
<dbReference type="STRING" id="56780.SYN_02988"/>